<dbReference type="RefSeq" id="XP_032345663.1">
    <property type="nucleotide sequence ID" value="XM_032489772.1"/>
</dbReference>
<keyword evidence="4" id="KW-1185">Reference proteome</keyword>
<dbReference type="Pfam" id="PF11357">
    <property type="entry name" value="Spy1"/>
    <property type="match status" value="1"/>
</dbReference>
<evidence type="ECO:0000313" key="12">
    <source>
        <dbReference type="RefSeq" id="XP_032345669.1"/>
    </source>
</evidence>
<keyword evidence="2" id="KW-0131">Cell cycle</keyword>
<dbReference type="RefSeq" id="XP_032345662.1">
    <property type="nucleotide sequence ID" value="XM_032489771.1"/>
</dbReference>
<evidence type="ECO:0000256" key="1">
    <source>
        <dbReference type="ARBA" id="ARBA00010932"/>
    </source>
</evidence>
<evidence type="ECO:0000313" key="6">
    <source>
        <dbReference type="RefSeq" id="XP_032345663.1"/>
    </source>
</evidence>
<feature type="region of interest" description="Disordered" evidence="3">
    <location>
        <begin position="1"/>
        <end position="27"/>
    </location>
</feature>
<sequence>MVVFSPGEVSSVGHPAPPHLTHPHEMSDTEGPATIAAVGTQVKLGGWSRQGEGSKSLCFRQHQELQAFLSLLEHSFLQEFLSKDPCFQVSDKYLLAMVLVYFQRANLKLSEYTCSNLFLALYLANDMEEDLEDPKCVIFPWALGKDWRRRVSDFLCQRDKLWAQMGFRAVVSRQSCEEVMAKEPTHWAWTRERRPHHGRAQRSYPKAQVPLPRGPGLSPPHCPLCSLPPRRSYCCHHPRPLPVVSKCPSQNPEGHCPPSQASLSVAEDPWGGGFLIVLRHQLQLEPGTYTFHSELGIGAGGSWEAGVGPNRMGRRGMGPGVQQAWARVPALPPASHVSLASFH</sequence>
<accession>A0A8B8TTR0</accession>
<dbReference type="GeneID" id="102508024"/>
<dbReference type="InterPro" id="IPR052316">
    <property type="entry name" value="Speedy-Ringo_regulator"/>
</dbReference>
<dbReference type="RefSeq" id="XP_032345668.1">
    <property type="nucleotide sequence ID" value="XM_032489777.1"/>
</dbReference>
<reference evidence="5 6" key="1">
    <citation type="submission" date="2025-04" db="UniProtKB">
        <authorList>
            <consortium name="RefSeq"/>
        </authorList>
    </citation>
    <scope>IDENTIFICATION</scope>
    <source>
        <tissue evidence="5 6">Ear skin</tissue>
    </source>
</reference>
<evidence type="ECO:0000256" key="2">
    <source>
        <dbReference type="ARBA" id="ARBA00023306"/>
    </source>
</evidence>
<dbReference type="Proteomes" id="UP000694856">
    <property type="component" value="Chromosome 10"/>
</dbReference>
<dbReference type="RefSeq" id="XP_032345669.1">
    <property type="nucleotide sequence ID" value="XM_032489778.1"/>
</dbReference>
<dbReference type="PANTHER" id="PTHR31545">
    <property type="entry name" value="SEEDY PROTEIN A/C FAMILY MEMBER"/>
    <property type="match status" value="1"/>
</dbReference>
<dbReference type="AlphaFoldDB" id="A0A8B8TTR0"/>
<evidence type="ECO:0000313" key="7">
    <source>
        <dbReference type="RefSeq" id="XP_032345664.1"/>
    </source>
</evidence>
<comment type="similarity">
    <text evidence="1">Belongs to the Speedy/Ringo family.</text>
</comment>
<dbReference type="KEGG" id="cfr:102508024"/>
<evidence type="ECO:0000313" key="9">
    <source>
        <dbReference type="RefSeq" id="XP_032345666.1"/>
    </source>
</evidence>
<organism evidence="4 10">
    <name type="scientific">Camelus ferus</name>
    <name type="common">Wild bactrian camel</name>
    <name type="synonym">Camelus bactrianus ferus</name>
    <dbReference type="NCBI Taxonomy" id="419612"/>
    <lineage>
        <taxon>Eukaryota</taxon>
        <taxon>Metazoa</taxon>
        <taxon>Chordata</taxon>
        <taxon>Craniata</taxon>
        <taxon>Vertebrata</taxon>
        <taxon>Euteleostomi</taxon>
        <taxon>Mammalia</taxon>
        <taxon>Eutheria</taxon>
        <taxon>Laurasiatheria</taxon>
        <taxon>Artiodactyla</taxon>
        <taxon>Tylopoda</taxon>
        <taxon>Camelidae</taxon>
        <taxon>Camelus</taxon>
    </lineage>
</organism>
<evidence type="ECO:0000313" key="4">
    <source>
        <dbReference type="Proteomes" id="UP000694856"/>
    </source>
</evidence>
<dbReference type="RefSeq" id="XP_032345664.1">
    <property type="nucleotide sequence ID" value="XM_032489773.1"/>
</dbReference>
<gene>
    <name evidence="5 6 7 8 9 10 11 12" type="primary">SPDYC</name>
</gene>
<evidence type="ECO:0000313" key="11">
    <source>
        <dbReference type="RefSeq" id="XP_032345668.1"/>
    </source>
</evidence>
<dbReference type="CTD" id="387778"/>
<proteinExistence type="inferred from homology"/>
<dbReference type="InterPro" id="IPR020984">
    <property type="entry name" value="Speedy"/>
</dbReference>
<dbReference type="RefSeq" id="XP_032345665.1">
    <property type="nucleotide sequence ID" value="XM_032489774.1"/>
</dbReference>
<dbReference type="PANTHER" id="PTHR31545:SF2">
    <property type="entry name" value="SPEEDY PROTEIN C"/>
    <property type="match status" value="1"/>
</dbReference>
<dbReference type="RefSeq" id="XP_032345666.1">
    <property type="nucleotide sequence ID" value="XM_032489775.1"/>
</dbReference>
<protein>
    <submittedName>
        <fullName evidence="5 6">Speedy protein C isoform X1</fullName>
    </submittedName>
</protein>
<dbReference type="RefSeq" id="XP_032345667.1">
    <property type="nucleotide sequence ID" value="XM_032489776.1"/>
</dbReference>
<evidence type="ECO:0000313" key="5">
    <source>
        <dbReference type="RefSeq" id="XP_032345662.1"/>
    </source>
</evidence>
<evidence type="ECO:0000256" key="3">
    <source>
        <dbReference type="SAM" id="MobiDB-lite"/>
    </source>
</evidence>
<name>A0A8B8TTR0_CAMFR</name>
<evidence type="ECO:0000313" key="8">
    <source>
        <dbReference type="RefSeq" id="XP_032345665.1"/>
    </source>
</evidence>
<evidence type="ECO:0000313" key="10">
    <source>
        <dbReference type="RefSeq" id="XP_032345667.1"/>
    </source>
</evidence>
<dbReference type="GO" id="GO:0019901">
    <property type="term" value="F:protein kinase binding"/>
    <property type="evidence" value="ECO:0007669"/>
    <property type="project" value="InterPro"/>
</dbReference>